<dbReference type="PROSITE" id="PS51635">
    <property type="entry name" value="PNPLA"/>
    <property type="match status" value="1"/>
</dbReference>
<evidence type="ECO:0000313" key="10">
    <source>
        <dbReference type="EMBL" id="KAF2835324.1"/>
    </source>
</evidence>
<dbReference type="Gene3D" id="3.40.1090.10">
    <property type="entry name" value="Cytosolic phospholipase A2 catalytic domain"/>
    <property type="match status" value="1"/>
</dbReference>
<feature type="domain" description="RING-type" evidence="8">
    <location>
        <begin position="91"/>
        <end position="136"/>
    </location>
</feature>
<dbReference type="PROSITE" id="PS50089">
    <property type="entry name" value="ZF_RING_2"/>
    <property type="match status" value="1"/>
</dbReference>
<dbReference type="InterPro" id="IPR001841">
    <property type="entry name" value="Znf_RING"/>
</dbReference>
<evidence type="ECO:0000256" key="6">
    <source>
        <dbReference type="PROSITE-ProRule" id="PRU01161"/>
    </source>
</evidence>
<feature type="chain" id="PRO_5040473209" evidence="7">
    <location>
        <begin position="29"/>
        <end position="637"/>
    </location>
</feature>
<proteinExistence type="predicted"/>
<evidence type="ECO:0000256" key="4">
    <source>
        <dbReference type="ARBA" id="ARBA00023098"/>
    </source>
</evidence>
<feature type="short sequence motif" description="DGA/G" evidence="6">
    <location>
        <begin position="363"/>
        <end position="365"/>
    </location>
</feature>
<dbReference type="InterPro" id="IPR016035">
    <property type="entry name" value="Acyl_Trfase/lysoPLipase"/>
</dbReference>
<keyword evidence="6" id="KW-0378">Hydrolase</keyword>
<feature type="active site" description="Proton acceptor" evidence="6">
    <location>
        <position position="363"/>
    </location>
</feature>
<dbReference type="GO" id="GO:0008270">
    <property type="term" value="F:zinc ion binding"/>
    <property type="evidence" value="ECO:0007669"/>
    <property type="project" value="UniProtKB-KW"/>
</dbReference>
<sequence>SQAWLWHVVVPLTASCLFLANYPANSHACQQAIRSYTIHEDVHVKFLTETESEFIRLYNSNKPPISVVELHLECLRSLHTRFPELKSNKSCFCCLMRSPEKVFDCAHAVCDTCIKTVGKRSRTSKFQFIISLCPLCGHSNQDDVFQFIPPTAGIRMLSIDGGGVRGIAPLKFLEYFDSALNEFGCCIRDAFDYVCGTSTGGLISLGLMTMRWPIQECVKNFEHLALQTFKHGNKSFLSLAGIQHLLLSYINDYRYDSSAIEQIFRSTENTPVKMFNPLRCQTKVAVTTTTARGTMPCLIANYNGLPRSPTKGSYQVIRALDSEHDMTISDAQSINFFQRASCTSAAPWYFRPKFLRNLGTYQDGGLRHNNPIDIGYWETRCLWPDKADPDFVLSLGTGMCSNSITVGPQSPVNRRFAYRLLDTLMKTMDGEDAWRRFKLSLPRESQWRYHRLNVTFTDLEPTLDDVQSMEGIKDKVSLSLKVDSEVPRILDSILASMFYFELVSTPTFSDGQYLCEGMVYCRMELNKEGTVALYNALRRTSSYFLFMGSSFPCVERVPRGAPPYGRRLRFSVATLNDIICISILGITSKPRMLSGLPRSVSNLIEAQGLYAPFGTADHVAQKPLPTVPSKRKFEDTF</sequence>
<dbReference type="PANTHER" id="PTHR24185:SF8">
    <property type="entry name" value="PNPLA DOMAIN-CONTAINING PROTEIN"/>
    <property type="match status" value="1"/>
</dbReference>
<accession>A0A9P4S3D5</accession>
<feature type="signal peptide" evidence="7">
    <location>
        <begin position="1"/>
        <end position="28"/>
    </location>
</feature>
<evidence type="ECO:0000256" key="2">
    <source>
        <dbReference type="ARBA" id="ARBA00022771"/>
    </source>
</evidence>
<comment type="caution">
    <text evidence="10">The sequence shown here is derived from an EMBL/GenBank/DDBJ whole genome shotgun (WGS) entry which is preliminary data.</text>
</comment>
<feature type="non-terminal residue" evidence="10">
    <location>
        <position position="1"/>
    </location>
</feature>
<keyword evidence="1" id="KW-0479">Metal-binding</keyword>
<dbReference type="PROSITE" id="PS00518">
    <property type="entry name" value="ZF_RING_1"/>
    <property type="match status" value="1"/>
</dbReference>
<evidence type="ECO:0000313" key="11">
    <source>
        <dbReference type="Proteomes" id="UP000799429"/>
    </source>
</evidence>
<feature type="domain" description="PNPLA" evidence="9">
    <location>
        <begin position="157"/>
        <end position="376"/>
    </location>
</feature>
<dbReference type="GO" id="GO:0016020">
    <property type="term" value="C:membrane"/>
    <property type="evidence" value="ECO:0007669"/>
    <property type="project" value="TreeGrafter"/>
</dbReference>
<evidence type="ECO:0000259" key="9">
    <source>
        <dbReference type="PROSITE" id="PS51635"/>
    </source>
</evidence>
<dbReference type="GO" id="GO:0047499">
    <property type="term" value="F:calcium-independent phospholipase A2 activity"/>
    <property type="evidence" value="ECO:0007669"/>
    <property type="project" value="TreeGrafter"/>
</dbReference>
<dbReference type="InterPro" id="IPR017907">
    <property type="entry name" value="Znf_RING_CS"/>
</dbReference>
<keyword evidence="11" id="KW-1185">Reference proteome</keyword>
<evidence type="ECO:0000256" key="3">
    <source>
        <dbReference type="ARBA" id="ARBA00022833"/>
    </source>
</evidence>
<protein>
    <submittedName>
        <fullName evidence="10">FabD/lysophospholipase-like protein</fullName>
    </submittedName>
</protein>
<dbReference type="GO" id="GO:0016042">
    <property type="term" value="P:lipid catabolic process"/>
    <property type="evidence" value="ECO:0007669"/>
    <property type="project" value="UniProtKB-UniRule"/>
</dbReference>
<dbReference type="CDD" id="cd07199">
    <property type="entry name" value="Pat17_PNPLA8_PNPLA9_like"/>
    <property type="match status" value="1"/>
</dbReference>
<keyword evidence="7" id="KW-0732">Signal</keyword>
<evidence type="ECO:0000256" key="7">
    <source>
        <dbReference type="SAM" id="SignalP"/>
    </source>
</evidence>
<gene>
    <name evidence="10" type="ORF">M501DRAFT_942304</name>
</gene>
<feature type="short sequence motif" description="GXSXG" evidence="6">
    <location>
        <begin position="196"/>
        <end position="200"/>
    </location>
</feature>
<keyword evidence="2 5" id="KW-0863">Zinc-finger</keyword>
<feature type="active site" description="Nucleophile" evidence="6">
    <location>
        <position position="198"/>
    </location>
</feature>
<reference evidence="10" key="1">
    <citation type="journal article" date="2020" name="Stud. Mycol.">
        <title>101 Dothideomycetes genomes: a test case for predicting lifestyles and emergence of pathogens.</title>
        <authorList>
            <person name="Haridas S."/>
            <person name="Albert R."/>
            <person name="Binder M."/>
            <person name="Bloem J."/>
            <person name="Labutti K."/>
            <person name="Salamov A."/>
            <person name="Andreopoulos B."/>
            <person name="Baker S."/>
            <person name="Barry K."/>
            <person name="Bills G."/>
            <person name="Bluhm B."/>
            <person name="Cannon C."/>
            <person name="Castanera R."/>
            <person name="Culley D."/>
            <person name="Daum C."/>
            <person name="Ezra D."/>
            <person name="Gonzalez J."/>
            <person name="Henrissat B."/>
            <person name="Kuo A."/>
            <person name="Liang C."/>
            <person name="Lipzen A."/>
            <person name="Lutzoni F."/>
            <person name="Magnuson J."/>
            <person name="Mondo S."/>
            <person name="Nolan M."/>
            <person name="Ohm R."/>
            <person name="Pangilinan J."/>
            <person name="Park H.-J."/>
            <person name="Ramirez L."/>
            <person name="Alfaro M."/>
            <person name="Sun H."/>
            <person name="Tritt A."/>
            <person name="Yoshinaga Y."/>
            <person name="Zwiers L.-H."/>
            <person name="Turgeon B."/>
            <person name="Goodwin S."/>
            <person name="Spatafora J."/>
            <person name="Crous P."/>
            <person name="Grigoriev I."/>
        </authorList>
    </citation>
    <scope>NUCLEOTIDE SEQUENCE</scope>
    <source>
        <strain evidence="10">CBS 101060</strain>
    </source>
</reference>
<dbReference type="Proteomes" id="UP000799429">
    <property type="component" value="Unassembled WGS sequence"/>
</dbReference>
<dbReference type="GO" id="GO:0019369">
    <property type="term" value="P:arachidonate metabolic process"/>
    <property type="evidence" value="ECO:0007669"/>
    <property type="project" value="TreeGrafter"/>
</dbReference>
<dbReference type="EMBL" id="MU006110">
    <property type="protein sequence ID" value="KAF2835324.1"/>
    <property type="molecule type" value="Genomic_DNA"/>
</dbReference>
<dbReference type="GO" id="GO:0046486">
    <property type="term" value="P:glycerolipid metabolic process"/>
    <property type="evidence" value="ECO:0007669"/>
    <property type="project" value="UniProtKB-ARBA"/>
</dbReference>
<dbReference type="Pfam" id="PF01734">
    <property type="entry name" value="Patatin"/>
    <property type="match status" value="1"/>
</dbReference>
<evidence type="ECO:0000256" key="5">
    <source>
        <dbReference type="PROSITE-ProRule" id="PRU00175"/>
    </source>
</evidence>
<keyword evidence="3" id="KW-0862">Zinc</keyword>
<name>A0A9P4S3D5_9PEZI</name>
<organism evidence="10 11">
    <name type="scientific">Patellaria atrata CBS 101060</name>
    <dbReference type="NCBI Taxonomy" id="1346257"/>
    <lineage>
        <taxon>Eukaryota</taxon>
        <taxon>Fungi</taxon>
        <taxon>Dikarya</taxon>
        <taxon>Ascomycota</taxon>
        <taxon>Pezizomycotina</taxon>
        <taxon>Dothideomycetes</taxon>
        <taxon>Dothideomycetes incertae sedis</taxon>
        <taxon>Patellariales</taxon>
        <taxon>Patellariaceae</taxon>
        <taxon>Patellaria</taxon>
    </lineage>
</organism>
<keyword evidence="6" id="KW-0442">Lipid degradation</keyword>
<evidence type="ECO:0000256" key="1">
    <source>
        <dbReference type="ARBA" id="ARBA00022723"/>
    </source>
</evidence>
<dbReference type="OrthoDB" id="194358at2759"/>
<dbReference type="InterPro" id="IPR002641">
    <property type="entry name" value="PNPLA_dom"/>
</dbReference>
<evidence type="ECO:0000259" key="8">
    <source>
        <dbReference type="PROSITE" id="PS50089"/>
    </source>
</evidence>
<dbReference type="AlphaFoldDB" id="A0A9P4S3D5"/>
<keyword evidence="4 6" id="KW-0443">Lipid metabolism</keyword>
<feature type="short sequence motif" description="GXGXXG" evidence="6">
    <location>
        <begin position="161"/>
        <end position="166"/>
    </location>
</feature>
<dbReference type="PANTHER" id="PTHR24185">
    <property type="entry name" value="CALCIUM-INDEPENDENT PHOSPHOLIPASE A2-GAMMA"/>
    <property type="match status" value="1"/>
</dbReference>
<dbReference type="SUPFAM" id="SSF52151">
    <property type="entry name" value="FabD/lysophospholipase-like"/>
    <property type="match status" value="1"/>
</dbReference>